<dbReference type="Proteomes" id="UP000614216">
    <property type="component" value="Unassembled WGS sequence"/>
</dbReference>
<reference evidence="1" key="1">
    <citation type="submission" date="2021-01" db="EMBL/GenBank/DDBJ databases">
        <title>Fulvivirga kasyanovii gen. nov., sp nov., a novel member of the phylum Bacteroidetes isolated from seawater in a mussel farm.</title>
        <authorList>
            <person name="Zhao L.-H."/>
            <person name="Wang Z.-J."/>
        </authorList>
    </citation>
    <scope>NUCLEOTIDE SEQUENCE</scope>
    <source>
        <strain evidence="1">29W222</strain>
    </source>
</reference>
<comment type="caution">
    <text evidence="1">The sequence shown here is derived from an EMBL/GenBank/DDBJ whole genome shotgun (WGS) entry which is preliminary data.</text>
</comment>
<gene>
    <name evidence="1" type="ORF">JMN32_10320</name>
</gene>
<evidence type="ECO:0008006" key="3">
    <source>
        <dbReference type="Google" id="ProtNLM"/>
    </source>
</evidence>
<name>A0A937FY79_9BACT</name>
<protein>
    <recommendedName>
        <fullName evidence="3">STAS/SEC14 domain-containing protein</fullName>
    </recommendedName>
</protein>
<dbReference type="RefSeq" id="WP_202856245.1">
    <property type="nucleotide sequence ID" value="NZ_JAEUGD010000031.1"/>
</dbReference>
<dbReference type="EMBL" id="JAEUGD010000031">
    <property type="protein sequence ID" value="MBL6446708.1"/>
    <property type="molecule type" value="Genomic_DNA"/>
</dbReference>
<sequence length="145" mass="16625">MSVTTIYTMGKSRIEYDPSVPCLIARHIGFELSHEHREFLNKGLELLIEKKKEQGKIAWVPDLRLSDAIMEEDSMWAVNDWSPRALAAGVKHVAFILSEDEFALASMASETYNDAIKNDEQMQVGNFRDEESAKEWLRESFSNEL</sequence>
<dbReference type="AlphaFoldDB" id="A0A937FY79"/>
<keyword evidence="2" id="KW-1185">Reference proteome</keyword>
<organism evidence="1 2">
    <name type="scientific">Fulvivirga marina</name>
    <dbReference type="NCBI Taxonomy" id="2494733"/>
    <lineage>
        <taxon>Bacteria</taxon>
        <taxon>Pseudomonadati</taxon>
        <taxon>Bacteroidota</taxon>
        <taxon>Cytophagia</taxon>
        <taxon>Cytophagales</taxon>
        <taxon>Fulvivirgaceae</taxon>
        <taxon>Fulvivirga</taxon>
    </lineage>
</organism>
<evidence type="ECO:0000313" key="1">
    <source>
        <dbReference type="EMBL" id="MBL6446708.1"/>
    </source>
</evidence>
<proteinExistence type="predicted"/>
<accession>A0A937FY79</accession>
<evidence type="ECO:0000313" key="2">
    <source>
        <dbReference type="Proteomes" id="UP000614216"/>
    </source>
</evidence>